<sequence>MLRLFLCIRCSCRCYRLIHLVVMQNLGPSILAWSTPKFYIIEQQNCGKYWNMESIIGVNCSSKVVHEEERKPVLVLFGFDLPTAN</sequence>
<proteinExistence type="predicted"/>
<name>A0AAN9RD41_PHACN</name>
<protein>
    <submittedName>
        <fullName evidence="1">Uncharacterized protein</fullName>
    </submittedName>
</protein>
<dbReference type="EMBL" id="JAYMYR010000004">
    <property type="protein sequence ID" value="KAK7368016.1"/>
    <property type="molecule type" value="Genomic_DNA"/>
</dbReference>
<dbReference type="AlphaFoldDB" id="A0AAN9RD41"/>
<dbReference type="Proteomes" id="UP001374584">
    <property type="component" value="Unassembled WGS sequence"/>
</dbReference>
<gene>
    <name evidence="1" type="ORF">VNO80_10038</name>
</gene>
<keyword evidence="2" id="KW-1185">Reference proteome</keyword>
<evidence type="ECO:0000313" key="2">
    <source>
        <dbReference type="Proteomes" id="UP001374584"/>
    </source>
</evidence>
<accession>A0AAN9RD41</accession>
<comment type="caution">
    <text evidence="1">The sequence shown here is derived from an EMBL/GenBank/DDBJ whole genome shotgun (WGS) entry which is preliminary data.</text>
</comment>
<organism evidence="1 2">
    <name type="scientific">Phaseolus coccineus</name>
    <name type="common">Scarlet runner bean</name>
    <name type="synonym">Phaseolus multiflorus</name>
    <dbReference type="NCBI Taxonomy" id="3886"/>
    <lineage>
        <taxon>Eukaryota</taxon>
        <taxon>Viridiplantae</taxon>
        <taxon>Streptophyta</taxon>
        <taxon>Embryophyta</taxon>
        <taxon>Tracheophyta</taxon>
        <taxon>Spermatophyta</taxon>
        <taxon>Magnoliopsida</taxon>
        <taxon>eudicotyledons</taxon>
        <taxon>Gunneridae</taxon>
        <taxon>Pentapetalae</taxon>
        <taxon>rosids</taxon>
        <taxon>fabids</taxon>
        <taxon>Fabales</taxon>
        <taxon>Fabaceae</taxon>
        <taxon>Papilionoideae</taxon>
        <taxon>50 kb inversion clade</taxon>
        <taxon>NPAAA clade</taxon>
        <taxon>indigoferoid/millettioid clade</taxon>
        <taxon>Phaseoleae</taxon>
        <taxon>Phaseolus</taxon>
    </lineage>
</organism>
<reference evidence="1 2" key="1">
    <citation type="submission" date="2024-01" db="EMBL/GenBank/DDBJ databases">
        <title>The genomes of 5 underutilized Papilionoideae crops provide insights into root nodulation and disease resistanc.</title>
        <authorList>
            <person name="Jiang F."/>
        </authorList>
    </citation>
    <scope>NUCLEOTIDE SEQUENCE [LARGE SCALE GENOMIC DNA]</scope>
    <source>
        <strain evidence="1">JINMINGXINNONG_FW02</strain>
        <tissue evidence="1">Leaves</tissue>
    </source>
</reference>
<evidence type="ECO:0000313" key="1">
    <source>
        <dbReference type="EMBL" id="KAK7368016.1"/>
    </source>
</evidence>